<gene>
    <name evidence="5" type="ORF">ENO26_09795</name>
</gene>
<dbReference type="GO" id="GO:0015833">
    <property type="term" value="P:peptide transport"/>
    <property type="evidence" value="ECO:0007669"/>
    <property type="project" value="InterPro"/>
</dbReference>
<dbReference type="GO" id="GO:0055085">
    <property type="term" value="P:transmembrane transport"/>
    <property type="evidence" value="ECO:0007669"/>
    <property type="project" value="UniProtKB-ARBA"/>
</dbReference>
<dbReference type="InterPro" id="IPR017871">
    <property type="entry name" value="ABC_transporter-like_CS"/>
</dbReference>
<reference evidence="5" key="1">
    <citation type="journal article" date="2020" name="mSystems">
        <title>Genome- and Community-Level Interaction Insights into Carbon Utilization and Element Cycling Functions of Hydrothermarchaeota in Hydrothermal Sediment.</title>
        <authorList>
            <person name="Zhou Z."/>
            <person name="Liu Y."/>
            <person name="Xu W."/>
            <person name="Pan J."/>
            <person name="Luo Z.H."/>
            <person name="Li M."/>
        </authorList>
    </citation>
    <scope>NUCLEOTIDE SEQUENCE [LARGE SCALE GENOMIC DNA]</scope>
    <source>
        <strain evidence="5">SpSt-125</strain>
    </source>
</reference>
<dbReference type="InterPro" id="IPR027417">
    <property type="entry name" value="P-loop_NTPase"/>
</dbReference>
<sequence>MADESILVVENLKKYYELRGSFLQVLGLKSPTYLKAVDGISFSVVKGEIFCLVGESGCGKTTTGKIIVRLLEPTSGSVLYKPSAEARKVLESYGYVEEYVDIGKKYPKDVDKVLRREIQMIFQDPYSSLNPRMRIRDILEEPLIIHGIGKDRAERLEIISRALEEVKVTPPQEFIDRYPHMLSGGQRQRVAIARALVLRPNLIVADEPVSMLDVSIRVEILQLMLDIRKSRNISYIFITHDLAVASYMCDRIAVMYLGKIVESGEITKVINNPVHPYTRALIEAVPEPNPSNRLSLRKVDIIGEIPSAVNIPPGCRFHPRCPFAMDVCRREEPPFIEIEKGHYTSCWLYHKK</sequence>
<dbReference type="InterPro" id="IPR050319">
    <property type="entry name" value="ABC_transp_ATP-bind"/>
</dbReference>
<dbReference type="GO" id="GO:0016887">
    <property type="term" value="F:ATP hydrolysis activity"/>
    <property type="evidence" value="ECO:0007669"/>
    <property type="project" value="InterPro"/>
</dbReference>
<protein>
    <submittedName>
        <fullName evidence="5">ABC transporter ATP-binding protein</fullName>
    </submittedName>
</protein>
<name>A0A7J2U657_9CREN</name>
<dbReference type="PANTHER" id="PTHR43776">
    <property type="entry name" value="TRANSPORT ATP-BINDING PROTEIN"/>
    <property type="match status" value="1"/>
</dbReference>
<accession>A0A7J2U657</accession>
<dbReference type="FunFam" id="3.40.50.300:FF:000016">
    <property type="entry name" value="Oligopeptide ABC transporter ATP-binding component"/>
    <property type="match status" value="1"/>
</dbReference>
<evidence type="ECO:0000256" key="3">
    <source>
        <dbReference type="ARBA" id="ARBA00022840"/>
    </source>
</evidence>
<keyword evidence="1" id="KW-0813">Transport</keyword>
<dbReference type="NCBIfam" id="TIGR01727">
    <property type="entry name" value="oligo_HPY"/>
    <property type="match status" value="1"/>
</dbReference>
<dbReference type="EMBL" id="DSEU01000070">
    <property type="protein sequence ID" value="HEM67835.1"/>
    <property type="molecule type" value="Genomic_DNA"/>
</dbReference>
<dbReference type="InterPro" id="IPR013563">
    <property type="entry name" value="Oligopep_ABC_C"/>
</dbReference>
<dbReference type="SMART" id="SM00382">
    <property type="entry name" value="AAA"/>
    <property type="match status" value="1"/>
</dbReference>
<proteinExistence type="predicted"/>
<evidence type="ECO:0000313" key="5">
    <source>
        <dbReference type="EMBL" id="HEM67835.1"/>
    </source>
</evidence>
<dbReference type="CDD" id="cd03257">
    <property type="entry name" value="ABC_NikE_OppD_transporters"/>
    <property type="match status" value="1"/>
</dbReference>
<dbReference type="PROSITE" id="PS50893">
    <property type="entry name" value="ABC_TRANSPORTER_2"/>
    <property type="match status" value="1"/>
</dbReference>
<dbReference type="SUPFAM" id="SSF52540">
    <property type="entry name" value="P-loop containing nucleoside triphosphate hydrolases"/>
    <property type="match status" value="1"/>
</dbReference>
<dbReference type="GO" id="GO:0005524">
    <property type="term" value="F:ATP binding"/>
    <property type="evidence" value="ECO:0007669"/>
    <property type="project" value="UniProtKB-KW"/>
</dbReference>
<dbReference type="Gene3D" id="3.40.50.300">
    <property type="entry name" value="P-loop containing nucleotide triphosphate hydrolases"/>
    <property type="match status" value="1"/>
</dbReference>
<keyword evidence="3 5" id="KW-0067">ATP-binding</keyword>
<dbReference type="PANTHER" id="PTHR43776:SF8">
    <property type="entry name" value="ABC TRANSPORTER, ATP-BINDING PROTEIN"/>
    <property type="match status" value="1"/>
</dbReference>
<comment type="caution">
    <text evidence="5">The sequence shown here is derived from an EMBL/GenBank/DDBJ whole genome shotgun (WGS) entry which is preliminary data.</text>
</comment>
<keyword evidence="2" id="KW-0547">Nucleotide-binding</keyword>
<dbReference type="Pfam" id="PF08352">
    <property type="entry name" value="oligo_HPY"/>
    <property type="match status" value="1"/>
</dbReference>
<feature type="domain" description="ABC transporter" evidence="4">
    <location>
        <begin position="7"/>
        <end position="282"/>
    </location>
</feature>
<dbReference type="InterPro" id="IPR003439">
    <property type="entry name" value="ABC_transporter-like_ATP-bd"/>
</dbReference>
<evidence type="ECO:0000256" key="1">
    <source>
        <dbReference type="ARBA" id="ARBA00022448"/>
    </source>
</evidence>
<dbReference type="PROSITE" id="PS00211">
    <property type="entry name" value="ABC_TRANSPORTER_1"/>
    <property type="match status" value="1"/>
</dbReference>
<evidence type="ECO:0000259" key="4">
    <source>
        <dbReference type="PROSITE" id="PS50893"/>
    </source>
</evidence>
<evidence type="ECO:0000256" key="2">
    <source>
        <dbReference type="ARBA" id="ARBA00022741"/>
    </source>
</evidence>
<organism evidence="5">
    <name type="scientific">Ignisphaera aggregans</name>
    <dbReference type="NCBI Taxonomy" id="334771"/>
    <lineage>
        <taxon>Archaea</taxon>
        <taxon>Thermoproteota</taxon>
        <taxon>Thermoprotei</taxon>
        <taxon>Desulfurococcales</taxon>
        <taxon>Desulfurococcaceae</taxon>
        <taxon>Ignisphaera</taxon>
    </lineage>
</organism>
<dbReference type="AlphaFoldDB" id="A0A7J2U657"/>
<dbReference type="Pfam" id="PF00005">
    <property type="entry name" value="ABC_tran"/>
    <property type="match status" value="1"/>
</dbReference>
<dbReference type="InterPro" id="IPR003593">
    <property type="entry name" value="AAA+_ATPase"/>
</dbReference>